<keyword evidence="2" id="KW-1185">Reference proteome</keyword>
<accession>G5A5J7</accession>
<organism evidence="1 2">
    <name type="scientific">Phytophthora sojae (strain P6497)</name>
    <name type="common">Soybean stem and root rot agent</name>
    <name type="synonym">Phytophthora megasperma f. sp. glycines</name>
    <dbReference type="NCBI Taxonomy" id="1094619"/>
    <lineage>
        <taxon>Eukaryota</taxon>
        <taxon>Sar</taxon>
        <taxon>Stramenopiles</taxon>
        <taxon>Oomycota</taxon>
        <taxon>Peronosporomycetes</taxon>
        <taxon>Peronosporales</taxon>
        <taxon>Peronosporaceae</taxon>
        <taxon>Phytophthora</taxon>
    </lineage>
</organism>
<dbReference type="KEGG" id="psoj:PHYSODRAFT_465594"/>
<dbReference type="GeneID" id="20653403"/>
<sequence>MENMLGLKKQKMLAIDSTEDSVDILQEMLRSTDEIYVDVDRELQARGMDQVPCPGKTCRADRHVRNDVFLEVLEKQLVPFPAKKTERAVWGALGQVGMQALQCVKDINAQVDFYAQNSQETDDTMMISYAAASSGFRGSEVQTVRVRKVMRKYVEENRTVFVCRLETLPERVRIRLS</sequence>
<dbReference type="AlphaFoldDB" id="G5A5J7"/>
<proteinExistence type="predicted"/>
<dbReference type="EMBL" id="JH159160">
    <property type="protein sequence ID" value="EGZ08602.1"/>
    <property type="molecule type" value="Genomic_DNA"/>
</dbReference>
<dbReference type="OMA" id="QITFHAQ"/>
<dbReference type="RefSeq" id="XP_009535235.1">
    <property type="nucleotide sequence ID" value="XM_009536940.1"/>
</dbReference>
<gene>
    <name evidence="1" type="ORF">PHYSODRAFT_465594</name>
</gene>
<feature type="non-terminal residue" evidence="1">
    <location>
        <position position="177"/>
    </location>
</feature>
<dbReference type="Proteomes" id="UP000002640">
    <property type="component" value="Unassembled WGS sequence"/>
</dbReference>
<dbReference type="InParanoid" id="G5A5J7"/>
<evidence type="ECO:0000313" key="2">
    <source>
        <dbReference type="Proteomes" id="UP000002640"/>
    </source>
</evidence>
<evidence type="ECO:0000313" key="1">
    <source>
        <dbReference type="EMBL" id="EGZ08602.1"/>
    </source>
</evidence>
<protein>
    <submittedName>
        <fullName evidence="1">Uncharacterized protein</fullName>
    </submittedName>
</protein>
<reference evidence="1 2" key="1">
    <citation type="journal article" date="2006" name="Science">
        <title>Phytophthora genome sequences uncover evolutionary origins and mechanisms of pathogenesis.</title>
        <authorList>
            <person name="Tyler B.M."/>
            <person name="Tripathy S."/>
            <person name="Zhang X."/>
            <person name="Dehal P."/>
            <person name="Jiang R.H."/>
            <person name="Aerts A."/>
            <person name="Arredondo F.D."/>
            <person name="Baxter L."/>
            <person name="Bensasson D."/>
            <person name="Beynon J.L."/>
            <person name="Chapman J."/>
            <person name="Damasceno C.M."/>
            <person name="Dorrance A.E."/>
            <person name="Dou D."/>
            <person name="Dickerman A.W."/>
            <person name="Dubchak I.L."/>
            <person name="Garbelotto M."/>
            <person name="Gijzen M."/>
            <person name="Gordon S.G."/>
            <person name="Govers F."/>
            <person name="Grunwald N.J."/>
            <person name="Huang W."/>
            <person name="Ivors K.L."/>
            <person name="Jones R.W."/>
            <person name="Kamoun S."/>
            <person name="Krampis K."/>
            <person name="Lamour K.H."/>
            <person name="Lee M.K."/>
            <person name="McDonald W.H."/>
            <person name="Medina M."/>
            <person name="Meijer H.J."/>
            <person name="Nordberg E.K."/>
            <person name="Maclean D.J."/>
            <person name="Ospina-Giraldo M.D."/>
            <person name="Morris P.F."/>
            <person name="Phuntumart V."/>
            <person name="Putnam N.H."/>
            <person name="Rash S."/>
            <person name="Rose J.K."/>
            <person name="Sakihama Y."/>
            <person name="Salamov A.A."/>
            <person name="Savidor A."/>
            <person name="Scheuring C.F."/>
            <person name="Smith B.M."/>
            <person name="Sobral B.W."/>
            <person name="Terry A."/>
            <person name="Torto-Alalibo T.A."/>
            <person name="Win J."/>
            <person name="Xu Z."/>
            <person name="Zhang H."/>
            <person name="Grigoriev I.V."/>
            <person name="Rokhsar D.S."/>
            <person name="Boore J.L."/>
        </authorList>
    </citation>
    <scope>NUCLEOTIDE SEQUENCE [LARGE SCALE GENOMIC DNA]</scope>
    <source>
        <strain evidence="1 2">P6497</strain>
    </source>
</reference>
<name>G5A5J7_PHYSP</name>